<gene>
    <name evidence="16" type="ORF">OSB1V03_LOCUS4361</name>
</gene>
<evidence type="ECO:0000256" key="8">
    <source>
        <dbReference type="ARBA" id="ARBA00022848"/>
    </source>
</evidence>
<dbReference type="OrthoDB" id="6428965at2759"/>
<evidence type="ECO:0000256" key="11">
    <source>
        <dbReference type="ARBA" id="ARBA00023033"/>
    </source>
</evidence>
<keyword evidence="17" id="KW-1185">Reference proteome</keyword>
<evidence type="ECO:0000256" key="7">
    <source>
        <dbReference type="ARBA" id="ARBA00022824"/>
    </source>
</evidence>
<dbReference type="GO" id="GO:0005789">
    <property type="term" value="C:endoplasmic reticulum membrane"/>
    <property type="evidence" value="ECO:0007669"/>
    <property type="project" value="UniProtKB-SubCell"/>
</dbReference>
<dbReference type="PANTHER" id="PTHR24302:SF15">
    <property type="entry name" value="FATTY-ACID PEROXYGENASE"/>
    <property type="match status" value="1"/>
</dbReference>
<dbReference type="EMBL" id="CAJPIZ010001970">
    <property type="protein sequence ID" value="CAG2104344.1"/>
    <property type="molecule type" value="Genomic_DNA"/>
</dbReference>
<evidence type="ECO:0000256" key="15">
    <source>
        <dbReference type="RuleBase" id="RU000461"/>
    </source>
</evidence>
<organism evidence="16">
    <name type="scientific">Medioppia subpectinata</name>
    <dbReference type="NCBI Taxonomy" id="1979941"/>
    <lineage>
        <taxon>Eukaryota</taxon>
        <taxon>Metazoa</taxon>
        <taxon>Ecdysozoa</taxon>
        <taxon>Arthropoda</taxon>
        <taxon>Chelicerata</taxon>
        <taxon>Arachnida</taxon>
        <taxon>Acari</taxon>
        <taxon>Acariformes</taxon>
        <taxon>Sarcoptiformes</taxon>
        <taxon>Oribatida</taxon>
        <taxon>Brachypylina</taxon>
        <taxon>Oppioidea</taxon>
        <taxon>Oppiidae</taxon>
        <taxon>Medioppia</taxon>
    </lineage>
</organism>
<accession>A0A7R9KIJ8</accession>
<dbReference type="PRINTS" id="PR00385">
    <property type="entry name" value="P450"/>
</dbReference>
<proteinExistence type="inferred from homology"/>
<dbReference type="GO" id="GO:0008395">
    <property type="term" value="F:steroid hydroxylase activity"/>
    <property type="evidence" value="ECO:0007669"/>
    <property type="project" value="TreeGrafter"/>
</dbReference>
<evidence type="ECO:0008006" key="18">
    <source>
        <dbReference type="Google" id="ProtNLM"/>
    </source>
</evidence>
<evidence type="ECO:0000256" key="9">
    <source>
        <dbReference type="ARBA" id="ARBA00023002"/>
    </source>
</evidence>
<feature type="non-terminal residue" evidence="16">
    <location>
        <position position="1"/>
    </location>
</feature>
<evidence type="ECO:0000313" key="17">
    <source>
        <dbReference type="Proteomes" id="UP000759131"/>
    </source>
</evidence>
<dbReference type="Proteomes" id="UP000759131">
    <property type="component" value="Unassembled WGS sequence"/>
</dbReference>
<dbReference type="FunFam" id="1.10.630.10:FF:000042">
    <property type="entry name" value="Cytochrome P450"/>
    <property type="match status" value="1"/>
</dbReference>
<dbReference type="PROSITE" id="PS00086">
    <property type="entry name" value="CYTOCHROME_P450"/>
    <property type="match status" value="1"/>
</dbReference>
<keyword evidence="8" id="KW-0492">Microsome</keyword>
<dbReference type="PANTHER" id="PTHR24302">
    <property type="entry name" value="CYTOCHROME P450 FAMILY 3"/>
    <property type="match status" value="1"/>
</dbReference>
<sequence length="629" mass="72009">WSQTVGQQLDDLRRAFADNGFVIDLIEVHPDSDHFMPNMMNAWRQYFDTDQQFESDKKDLMEIVFDASTNPDAVRPDPKAWSHFLANENIAEVVKTEQIVQIIYATSVVVVWITYNYFKWYRILNYWLERNISGPKPIPLFGNNLSPVLKPRAMVDMEWYNTYGSIFGIYDCGKPLLYVADPVLIKQILVKDFHTFRNRTQVPGIVSKSMPRASDEDWKRIRAIASPAFTSGKLRHMYPLLNECCLHLLAELDKYVSTSGGHREVDVKQVMSAYTLDGIASTSFAINTNSYSDPNNEFITTANKIANLIFSTNDWHKILAMILPTFLTNNQMWKRMATGGRPADQFFNDVARRVMSERKKSDQKHNDFLQLLMDVEREDDTTTGAGDAMFGHHVNESVDELMAEKQAFSGVLAKKLTADEILAQCSVFFTAGYETTALTLTYCTYELAVNPDIQDRLVAEIRDAFNENTADIDYETLCRLPLLDAVISETLRKYPTDSRLERQASDDAVLSAGSDRSNIKIAKGVVIKIPIYAIHHDPDYFPDPFAFKPDRFLPQNCHHIKPYTYLPFGSGPRKCIGMRFALLEAKLAMVKMLQRFRFYRVPDTDVPLVFLRGFDRIYAKRLVVGVTKR</sequence>
<keyword evidence="11 15" id="KW-0503">Monooxygenase</keyword>
<comment type="function">
    <text evidence="13">Cytochromes P450 are a group of heme-thiolate monooxygenases. They oxidize a variety of structurally unrelated compounds, including steroids, fatty acids, and xenobiotics.</text>
</comment>
<comment type="subcellular location">
    <subcellularLocation>
        <location evidence="3">Endoplasmic reticulum membrane</location>
        <topology evidence="3">Peripheral membrane protein</topology>
    </subcellularLocation>
    <subcellularLocation>
        <location evidence="2">Microsome membrane</location>
        <topology evidence="2">Peripheral membrane protein</topology>
    </subcellularLocation>
</comment>
<evidence type="ECO:0000256" key="5">
    <source>
        <dbReference type="ARBA" id="ARBA00022617"/>
    </source>
</evidence>
<evidence type="ECO:0000256" key="10">
    <source>
        <dbReference type="ARBA" id="ARBA00023004"/>
    </source>
</evidence>
<comment type="cofactor">
    <cofactor evidence="1 14">
        <name>heme</name>
        <dbReference type="ChEBI" id="CHEBI:30413"/>
    </cofactor>
</comment>
<name>A0A7R9KIJ8_9ACAR</name>
<protein>
    <recommendedName>
        <fullName evidence="18">Cytochrome P450</fullName>
    </recommendedName>
</protein>
<evidence type="ECO:0000256" key="12">
    <source>
        <dbReference type="ARBA" id="ARBA00023136"/>
    </source>
</evidence>
<evidence type="ECO:0000313" key="16">
    <source>
        <dbReference type="EMBL" id="CAD7623914.1"/>
    </source>
</evidence>
<dbReference type="InterPro" id="IPR050705">
    <property type="entry name" value="Cytochrome_P450_3A"/>
</dbReference>
<evidence type="ECO:0000256" key="1">
    <source>
        <dbReference type="ARBA" id="ARBA00001971"/>
    </source>
</evidence>
<dbReference type="InterPro" id="IPR002401">
    <property type="entry name" value="Cyt_P450_E_grp-I"/>
</dbReference>
<dbReference type="PRINTS" id="PR00463">
    <property type="entry name" value="EP450I"/>
</dbReference>
<dbReference type="Gene3D" id="1.10.630.10">
    <property type="entry name" value="Cytochrome P450"/>
    <property type="match status" value="1"/>
</dbReference>
<keyword evidence="9 15" id="KW-0560">Oxidoreductase</keyword>
<dbReference type="InterPro" id="IPR017972">
    <property type="entry name" value="Cyt_P450_CS"/>
</dbReference>
<dbReference type="GO" id="GO:0005506">
    <property type="term" value="F:iron ion binding"/>
    <property type="evidence" value="ECO:0007669"/>
    <property type="project" value="InterPro"/>
</dbReference>
<evidence type="ECO:0000256" key="4">
    <source>
        <dbReference type="ARBA" id="ARBA00010617"/>
    </source>
</evidence>
<evidence type="ECO:0000256" key="2">
    <source>
        <dbReference type="ARBA" id="ARBA00004174"/>
    </source>
</evidence>
<evidence type="ECO:0000256" key="14">
    <source>
        <dbReference type="PIRSR" id="PIRSR602401-1"/>
    </source>
</evidence>
<evidence type="ECO:0000256" key="3">
    <source>
        <dbReference type="ARBA" id="ARBA00004406"/>
    </source>
</evidence>
<evidence type="ECO:0000256" key="6">
    <source>
        <dbReference type="ARBA" id="ARBA00022723"/>
    </source>
</evidence>
<keyword evidence="12" id="KW-0472">Membrane</keyword>
<keyword evidence="10 14" id="KW-0408">Iron</keyword>
<comment type="similarity">
    <text evidence="4 15">Belongs to the cytochrome P450 family.</text>
</comment>
<dbReference type="GO" id="GO:0020037">
    <property type="term" value="F:heme binding"/>
    <property type="evidence" value="ECO:0007669"/>
    <property type="project" value="InterPro"/>
</dbReference>
<dbReference type="InterPro" id="IPR001128">
    <property type="entry name" value="Cyt_P450"/>
</dbReference>
<reference evidence="16" key="1">
    <citation type="submission" date="2020-11" db="EMBL/GenBank/DDBJ databases">
        <authorList>
            <person name="Tran Van P."/>
        </authorList>
    </citation>
    <scope>NUCLEOTIDE SEQUENCE</scope>
</reference>
<dbReference type="InterPro" id="IPR036396">
    <property type="entry name" value="Cyt_P450_sf"/>
</dbReference>
<dbReference type="GO" id="GO:0016705">
    <property type="term" value="F:oxidoreductase activity, acting on paired donors, with incorporation or reduction of molecular oxygen"/>
    <property type="evidence" value="ECO:0007669"/>
    <property type="project" value="InterPro"/>
</dbReference>
<dbReference type="CDD" id="cd11055">
    <property type="entry name" value="CYP3A-like"/>
    <property type="match status" value="1"/>
</dbReference>
<dbReference type="EMBL" id="OC856545">
    <property type="protein sequence ID" value="CAD7623914.1"/>
    <property type="molecule type" value="Genomic_DNA"/>
</dbReference>
<dbReference type="Pfam" id="PF00067">
    <property type="entry name" value="p450"/>
    <property type="match status" value="1"/>
</dbReference>
<dbReference type="SUPFAM" id="SSF48264">
    <property type="entry name" value="Cytochrome P450"/>
    <property type="match status" value="1"/>
</dbReference>
<keyword evidence="6 14" id="KW-0479">Metal-binding</keyword>
<evidence type="ECO:0000256" key="13">
    <source>
        <dbReference type="ARBA" id="ARBA00043906"/>
    </source>
</evidence>
<feature type="binding site" description="axial binding residue" evidence="14">
    <location>
        <position position="575"/>
    </location>
    <ligand>
        <name>heme</name>
        <dbReference type="ChEBI" id="CHEBI:30413"/>
    </ligand>
    <ligandPart>
        <name>Fe</name>
        <dbReference type="ChEBI" id="CHEBI:18248"/>
    </ligandPart>
</feature>
<dbReference type="AlphaFoldDB" id="A0A7R9KIJ8"/>
<keyword evidence="5 14" id="KW-0349">Heme</keyword>
<keyword evidence="7" id="KW-0256">Endoplasmic reticulum</keyword>